<gene>
    <name evidence="1" type="ORF">EJ08DRAFT_455652</name>
</gene>
<keyword evidence="2" id="KW-1185">Reference proteome</keyword>
<accession>A0A9P4TUY1</accession>
<evidence type="ECO:0000313" key="1">
    <source>
        <dbReference type="EMBL" id="KAF2423164.1"/>
    </source>
</evidence>
<evidence type="ECO:0000313" key="2">
    <source>
        <dbReference type="Proteomes" id="UP000800235"/>
    </source>
</evidence>
<dbReference type="EMBL" id="MU007084">
    <property type="protein sequence ID" value="KAF2423164.1"/>
    <property type="molecule type" value="Genomic_DNA"/>
</dbReference>
<name>A0A9P4TUY1_9PEZI</name>
<sequence>MVTYPNLSHIKHLVVPMAFFIEHSSAFLMIRKFTSLGDICFVDSTSWSGPGYIGTAEILHVLAEFIYTPSSSYSSEDFLSSNFKALLDYFNGVSFPVILETRINHFRTHDMCYMLIPDQASAFGYKMIMVERLKYTILPPIRGATEDLEEYVERLRTFKLRRDNWFDVDFHWDMEADTDIDLQEE</sequence>
<proteinExistence type="predicted"/>
<reference evidence="1" key="1">
    <citation type="journal article" date="2020" name="Stud. Mycol.">
        <title>101 Dothideomycetes genomes: a test case for predicting lifestyles and emergence of pathogens.</title>
        <authorList>
            <person name="Haridas S."/>
            <person name="Albert R."/>
            <person name="Binder M."/>
            <person name="Bloem J."/>
            <person name="Labutti K."/>
            <person name="Salamov A."/>
            <person name="Andreopoulos B."/>
            <person name="Baker S."/>
            <person name="Barry K."/>
            <person name="Bills G."/>
            <person name="Bluhm B."/>
            <person name="Cannon C."/>
            <person name="Castanera R."/>
            <person name="Culley D."/>
            <person name="Daum C."/>
            <person name="Ezra D."/>
            <person name="Gonzalez J."/>
            <person name="Henrissat B."/>
            <person name="Kuo A."/>
            <person name="Liang C."/>
            <person name="Lipzen A."/>
            <person name="Lutzoni F."/>
            <person name="Magnuson J."/>
            <person name="Mondo S."/>
            <person name="Nolan M."/>
            <person name="Ohm R."/>
            <person name="Pangilinan J."/>
            <person name="Park H.-J."/>
            <person name="Ramirez L."/>
            <person name="Alfaro M."/>
            <person name="Sun H."/>
            <person name="Tritt A."/>
            <person name="Yoshinaga Y."/>
            <person name="Zwiers L.-H."/>
            <person name="Turgeon B."/>
            <person name="Goodwin S."/>
            <person name="Spatafora J."/>
            <person name="Crous P."/>
            <person name="Grigoriev I."/>
        </authorList>
    </citation>
    <scope>NUCLEOTIDE SEQUENCE</scope>
    <source>
        <strain evidence="1">CBS 130266</strain>
    </source>
</reference>
<comment type="caution">
    <text evidence="1">The sequence shown here is derived from an EMBL/GenBank/DDBJ whole genome shotgun (WGS) entry which is preliminary data.</text>
</comment>
<protein>
    <submittedName>
        <fullName evidence="1">Uncharacterized protein</fullName>
    </submittedName>
</protein>
<dbReference type="AlphaFoldDB" id="A0A9P4TUY1"/>
<dbReference type="Proteomes" id="UP000800235">
    <property type="component" value="Unassembled WGS sequence"/>
</dbReference>
<organism evidence="1 2">
    <name type="scientific">Tothia fuscella</name>
    <dbReference type="NCBI Taxonomy" id="1048955"/>
    <lineage>
        <taxon>Eukaryota</taxon>
        <taxon>Fungi</taxon>
        <taxon>Dikarya</taxon>
        <taxon>Ascomycota</taxon>
        <taxon>Pezizomycotina</taxon>
        <taxon>Dothideomycetes</taxon>
        <taxon>Pleosporomycetidae</taxon>
        <taxon>Venturiales</taxon>
        <taxon>Cylindrosympodiaceae</taxon>
        <taxon>Tothia</taxon>
    </lineage>
</organism>